<evidence type="ECO:0000256" key="6">
    <source>
        <dbReference type="SAM" id="MobiDB-lite"/>
    </source>
</evidence>
<dbReference type="GO" id="GO:0004368">
    <property type="term" value="F:glycerol-3-phosphate dehydrogenase (quinone) activity"/>
    <property type="evidence" value="ECO:0007669"/>
    <property type="project" value="UniProtKB-EC"/>
</dbReference>
<evidence type="ECO:0000256" key="4">
    <source>
        <dbReference type="ARBA" id="ARBA00022827"/>
    </source>
</evidence>
<geneLocation type="plasmid" evidence="10">
    <name>prgalie4872d</name>
</geneLocation>
<feature type="domain" description="FAD dependent oxidoreductase" evidence="7">
    <location>
        <begin position="19"/>
        <end position="359"/>
    </location>
</feature>
<dbReference type="RefSeq" id="WP_074071392.1">
    <property type="nucleotide sequence ID" value="NZ_CP017105.1"/>
</dbReference>
<dbReference type="InterPro" id="IPR036188">
    <property type="entry name" value="FAD/NAD-bd_sf"/>
</dbReference>
<dbReference type="EMBL" id="CP017105">
    <property type="protein sequence ID" value="APO70985.1"/>
    <property type="molecule type" value="Genomic_DNA"/>
</dbReference>
<feature type="region of interest" description="Disordered" evidence="6">
    <location>
        <begin position="565"/>
        <end position="596"/>
    </location>
</feature>
<name>A0A1L5NSU5_9HYPH</name>
<dbReference type="Gene3D" id="3.50.50.60">
    <property type="entry name" value="FAD/NAD(P)-binding domain"/>
    <property type="match status" value="1"/>
</dbReference>
<reference evidence="9 10" key="1">
    <citation type="submission" date="2016-09" db="EMBL/GenBank/DDBJ databases">
        <title>The complete genome sequences of Rhizobium gallicum, symbiovars gallicum and phaseoli, symbionts associated to common bean (Phaseolus vulgaris).</title>
        <authorList>
            <person name="Bustos P."/>
            <person name="Santamaria R.I."/>
            <person name="Perez-Carrascal O.M."/>
            <person name="Juarez S."/>
            <person name="Lozano L."/>
            <person name="Martinez-Flores I."/>
            <person name="Martinez-Romero E."/>
            <person name="Cevallos M."/>
            <person name="Romero D."/>
            <person name="Davila G."/>
            <person name="Gonzalez V."/>
        </authorList>
    </citation>
    <scope>NUCLEOTIDE SEQUENCE [LARGE SCALE GENOMIC DNA]</scope>
    <source>
        <strain evidence="9 10">IE4872</strain>
        <plasmid evidence="10">prgalie4872d</plasmid>
    </source>
</reference>
<dbReference type="EC" id="1.1.5.3" evidence="9"/>
<dbReference type="Gene3D" id="3.30.9.10">
    <property type="entry name" value="D-Amino Acid Oxidase, subunit A, domain 2"/>
    <property type="match status" value="1"/>
</dbReference>
<dbReference type="PANTHER" id="PTHR11985:SF15">
    <property type="entry name" value="GLYCEROL-3-PHOSPHATE DEHYDROGENASE, MITOCHONDRIAL"/>
    <property type="match status" value="1"/>
</dbReference>
<feature type="compositionally biased region" description="Low complexity" evidence="6">
    <location>
        <begin position="574"/>
        <end position="586"/>
    </location>
</feature>
<evidence type="ECO:0000313" key="9">
    <source>
        <dbReference type="EMBL" id="APO70985.1"/>
    </source>
</evidence>
<dbReference type="InterPro" id="IPR038299">
    <property type="entry name" value="DAO_C_sf"/>
</dbReference>
<feature type="domain" description="Alpha-glycerophosphate oxidase C-terminal" evidence="8">
    <location>
        <begin position="418"/>
        <end position="543"/>
    </location>
</feature>
<evidence type="ECO:0000256" key="5">
    <source>
        <dbReference type="ARBA" id="ARBA00023002"/>
    </source>
</evidence>
<keyword evidence="9" id="KW-0614">Plasmid</keyword>
<dbReference type="Proteomes" id="UP000184749">
    <property type="component" value="Plasmid pRgalIE4872d"/>
</dbReference>
<dbReference type="Pfam" id="PF01266">
    <property type="entry name" value="DAO"/>
    <property type="match status" value="1"/>
</dbReference>
<dbReference type="InterPro" id="IPR006076">
    <property type="entry name" value="FAD-dep_OxRdtase"/>
</dbReference>
<gene>
    <name evidence="9" type="ORF">IE4872_PD00452</name>
</gene>
<dbReference type="PANTHER" id="PTHR11985">
    <property type="entry name" value="GLYCEROL-3-PHOSPHATE DEHYDROGENASE"/>
    <property type="match status" value="1"/>
</dbReference>
<dbReference type="Gene3D" id="1.10.8.870">
    <property type="entry name" value="Alpha-glycerophosphate oxidase, cap domain"/>
    <property type="match status" value="1"/>
</dbReference>
<evidence type="ECO:0000256" key="1">
    <source>
        <dbReference type="ARBA" id="ARBA00001974"/>
    </source>
</evidence>
<dbReference type="AlphaFoldDB" id="A0A1L5NSU5"/>
<dbReference type="OrthoDB" id="9766796at2"/>
<keyword evidence="3" id="KW-0285">Flavoprotein</keyword>
<dbReference type="InterPro" id="IPR031656">
    <property type="entry name" value="DAO_C"/>
</dbReference>
<keyword evidence="5 9" id="KW-0560">Oxidoreductase</keyword>
<dbReference type="InterPro" id="IPR000447">
    <property type="entry name" value="G3P_DH_FAD-dep"/>
</dbReference>
<evidence type="ECO:0000259" key="7">
    <source>
        <dbReference type="Pfam" id="PF01266"/>
    </source>
</evidence>
<dbReference type="SUPFAM" id="SSF51905">
    <property type="entry name" value="FAD/NAD(P)-binding domain"/>
    <property type="match status" value="1"/>
</dbReference>
<comment type="similarity">
    <text evidence="2">Belongs to the FAD-dependent glycerol-3-phosphate dehydrogenase family.</text>
</comment>
<organism evidence="9 10">
    <name type="scientific">Rhizobium gallicum</name>
    <dbReference type="NCBI Taxonomy" id="56730"/>
    <lineage>
        <taxon>Bacteria</taxon>
        <taxon>Pseudomonadati</taxon>
        <taxon>Pseudomonadota</taxon>
        <taxon>Alphaproteobacteria</taxon>
        <taxon>Hyphomicrobiales</taxon>
        <taxon>Rhizobiaceae</taxon>
        <taxon>Rhizobium/Agrobacterium group</taxon>
        <taxon>Rhizobium</taxon>
    </lineage>
</organism>
<dbReference type="GO" id="GO:0046168">
    <property type="term" value="P:glycerol-3-phosphate catabolic process"/>
    <property type="evidence" value="ECO:0007669"/>
    <property type="project" value="TreeGrafter"/>
</dbReference>
<accession>A0A1L5NSU5</accession>
<evidence type="ECO:0000259" key="8">
    <source>
        <dbReference type="Pfam" id="PF16901"/>
    </source>
</evidence>
<comment type="cofactor">
    <cofactor evidence="1">
        <name>FAD</name>
        <dbReference type="ChEBI" id="CHEBI:57692"/>
    </cofactor>
</comment>
<evidence type="ECO:0000256" key="3">
    <source>
        <dbReference type="ARBA" id="ARBA00022630"/>
    </source>
</evidence>
<dbReference type="Pfam" id="PF16901">
    <property type="entry name" value="DAO_C"/>
    <property type="match status" value="1"/>
</dbReference>
<proteinExistence type="inferred from homology"/>
<sequence length="596" mass="64617">MTPDMQQRFSNLGEGDIEVLIIGAGINGAGLFRDLSAQGVNCVIVDKADFGSGTSAAPSRLIHGGLKYLETGEFGLVAQSTLERNLLLKNAPHCVEPLPTFIPVFSWTRGIWAALRTLLGSKTAPRSRGGVLIKIGLRLYDFFGSRDQVMPCHRLILKKKARKEMPHLTPAIVAGGIYYDAKISRPERLVYELVMDGLEANAKSLAANFATLAAVSGGRLTFRQPDGGEFAVSPKLVVNAAGPWIDHVNGALGAPSRMIGGTKGSHILLDHPELVRGLNGHMIYFEADDGRICLVYSYLGMALIGSTDIPAHDPDNVRCEEPETEYFLDSVRSLLPTLRFDRDQIVYSYSGIRPLPASDATAPGLISRDHSAPVKEPEEGRPFPIISLVGGKWTTFRGFAEEVADSVLARLQHVRKQSTRYLPIGGGKAFPMDVQQRSVWIKEIAARTDAPVERVDELLGRYGTTAAAVLSFSSAYSDEQRLTGAGHYSFKEVDWIARNELVVHLSDIVLRRTTLAIEGRLKLEGLREIAGVAGAALGWNAERIASEIEDVVNQLENFHGQTLASRMPAAGPKQAQHPASALAAAQEKTGSSEPDL</sequence>
<evidence type="ECO:0000313" key="10">
    <source>
        <dbReference type="Proteomes" id="UP000184749"/>
    </source>
</evidence>
<evidence type="ECO:0000256" key="2">
    <source>
        <dbReference type="ARBA" id="ARBA00007330"/>
    </source>
</evidence>
<keyword evidence="4" id="KW-0274">FAD</keyword>
<protein>
    <submittedName>
        <fullName evidence="9">FAD dependent glycerol-3-phosphate dehydrogenase protein</fullName>
        <ecNumber evidence="9">1.1.5.3</ecNumber>
    </submittedName>
</protein>
<dbReference type="PRINTS" id="PR01001">
    <property type="entry name" value="FADG3PDH"/>
</dbReference>